<keyword evidence="3" id="KW-1185">Reference proteome</keyword>
<reference evidence="2 3" key="1">
    <citation type="submission" date="2018-02" db="EMBL/GenBank/DDBJ databases">
        <title>The genomes of Aspergillus section Nigri reveals drivers in fungal speciation.</title>
        <authorList>
            <consortium name="DOE Joint Genome Institute"/>
            <person name="Vesth T.C."/>
            <person name="Nybo J."/>
            <person name="Theobald S."/>
            <person name="Brandl J."/>
            <person name="Frisvad J.C."/>
            <person name="Nielsen K.F."/>
            <person name="Lyhne E.K."/>
            <person name="Kogle M.E."/>
            <person name="Kuo A."/>
            <person name="Riley R."/>
            <person name="Clum A."/>
            <person name="Nolan M."/>
            <person name="Lipzen A."/>
            <person name="Salamov A."/>
            <person name="Henrissat B."/>
            <person name="Wiebenga A."/>
            <person name="De vries R.P."/>
            <person name="Grigoriev I.V."/>
            <person name="Mortensen U.H."/>
            <person name="Andersen M.R."/>
            <person name="Baker S.E."/>
        </authorList>
    </citation>
    <scope>NUCLEOTIDE SEQUENCE [LARGE SCALE GENOMIC DNA]</scope>
    <source>
        <strain evidence="2 3">CBS 121057</strain>
    </source>
</reference>
<protein>
    <submittedName>
        <fullName evidence="2">Uncharacterized protein</fullName>
    </submittedName>
</protein>
<dbReference type="EMBL" id="KZ826319">
    <property type="protein sequence ID" value="PYI10945.1"/>
    <property type="molecule type" value="Genomic_DNA"/>
</dbReference>
<feature type="region of interest" description="Disordered" evidence="1">
    <location>
        <begin position="1"/>
        <end position="29"/>
    </location>
</feature>
<evidence type="ECO:0000313" key="3">
    <source>
        <dbReference type="Proteomes" id="UP000248423"/>
    </source>
</evidence>
<dbReference type="VEuPathDB" id="FungiDB:BO78DRAFT_448444"/>
<name>A0A319ESR9_ASPSB</name>
<sequence>MTTQLLERFSATSGGDSSRVHPSSPYHGPTDDVLTCDGICQSPRPLSLAELERVIAAHAASPSTPLMRIWLSMARAVAGKPGEQREHPDVPTSSETNNAPLPKSFEWSTPEGATRAMTGRDHPHLSLPEAACAPFFSGQSPEKFHPLWVEEAIGFITARAAGCAFEDCVAITRSTPPESRLNHFSALTGLRPVRISNLSTAATCGFFYLAFHKPEEMTGQARAMAACYQGLAYADEQSVFDHGGEWSHLPNMAGPLLGAERLLSGPHPHLFERGLLAWHCCAMRPQPPSTLSSPSVQTLFLSRFYDATLLMILDSFKTLDSDSILPARATTWGTLLSNDVYDYVSDGLSGRVANLCWAMGTWDSPIVCARLFRGCLIAAAQAAHHTPGPLFALIEMEFVYLYTGRYCYYTVPCDRSLPFDDTYIPFSLEELPSPDAAPVHGFRAALRTAFSGPAQEEGNGPSVSINTTDKTADSSLPPWRGLAATPCDWDNPHGEFDGLAMRATYDILGCLDRGVYASSPGLYRAHLAWMIRQYDIVAACGRDTLGVGRYYVTHRVK</sequence>
<gene>
    <name evidence="2" type="ORF">BO78DRAFT_448444</name>
</gene>
<proteinExistence type="predicted"/>
<feature type="region of interest" description="Disordered" evidence="1">
    <location>
        <begin position="452"/>
        <end position="475"/>
    </location>
</feature>
<feature type="compositionally biased region" description="Polar residues" evidence="1">
    <location>
        <begin position="1"/>
        <end position="16"/>
    </location>
</feature>
<accession>A0A319ESR9</accession>
<organism evidence="2 3">
    <name type="scientific">Aspergillus sclerotiicarbonarius (strain CBS 121057 / IBT 28362)</name>
    <dbReference type="NCBI Taxonomy" id="1448318"/>
    <lineage>
        <taxon>Eukaryota</taxon>
        <taxon>Fungi</taxon>
        <taxon>Dikarya</taxon>
        <taxon>Ascomycota</taxon>
        <taxon>Pezizomycotina</taxon>
        <taxon>Eurotiomycetes</taxon>
        <taxon>Eurotiomycetidae</taxon>
        <taxon>Eurotiales</taxon>
        <taxon>Aspergillaceae</taxon>
        <taxon>Aspergillus</taxon>
        <taxon>Aspergillus subgen. Circumdati</taxon>
    </lineage>
</organism>
<dbReference type="AlphaFoldDB" id="A0A319ESR9"/>
<evidence type="ECO:0000256" key="1">
    <source>
        <dbReference type="SAM" id="MobiDB-lite"/>
    </source>
</evidence>
<evidence type="ECO:0000313" key="2">
    <source>
        <dbReference type="EMBL" id="PYI10945.1"/>
    </source>
</evidence>
<dbReference type="Proteomes" id="UP000248423">
    <property type="component" value="Unassembled WGS sequence"/>
</dbReference>
<feature type="region of interest" description="Disordered" evidence="1">
    <location>
        <begin position="80"/>
        <end position="106"/>
    </location>
</feature>
<dbReference type="OrthoDB" id="4326707at2759"/>